<name>A0A5J4YLU1_PORPP</name>
<evidence type="ECO:0000313" key="6">
    <source>
        <dbReference type="Proteomes" id="UP000324585"/>
    </source>
</evidence>
<feature type="coiled-coil region" evidence="2">
    <location>
        <begin position="878"/>
        <end position="905"/>
    </location>
</feature>
<evidence type="ECO:0000256" key="3">
    <source>
        <dbReference type="SAM" id="Phobius"/>
    </source>
</evidence>
<dbReference type="Gene3D" id="3.40.50.620">
    <property type="entry name" value="HUPs"/>
    <property type="match status" value="1"/>
</dbReference>
<keyword evidence="6" id="KW-1185">Reference proteome</keyword>
<evidence type="ECO:0000256" key="2">
    <source>
        <dbReference type="SAM" id="Coils"/>
    </source>
</evidence>
<dbReference type="AlphaFoldDB" id="A0A5J4YLU1"/>
<gene>
    <name evidence="5" type="ORF">FVE85_3656</name>
</gene>
<proteinExistence type="inferred from homology"/>
<dbReference type="Proteomes" id="UP000324585">
    <property type="component" value="Unassembled WGS sequence"/>
</dbReference>
<dbReference type="Pfam" id="PF04884">
    <property type="entry name" value="UVB_sens_prot"/>
    <property type="match status" value="1"/>
</dbReference>
<feature type="domain" description="Protein root UVB sensitive/RUS" evidence="4">
    <location>
        <begin position="483"/>
        <end position="709"/>
    </location>
</feature>
<comment type="caution">
    <text evidence="5">The sequence shown here is derived from an EMBL/GenBank/DDBJ whole genome shotgun (WGS) entry which is preliminary data.</text>
</comment>
<sequence length="926" mass="102193">MAMEWGMRGAAPRGSIGVVWRESKTGRSGKEKIGVVVVVVVVVIVEWMRAMDMPCFVAVPVHVVRQRVPGAGEEAGRLASRPRNVVVASARQRQRQQRRNRGESRRSAYACEGCAVEADRARAPCGGEELRRRLVHARAGAGERTAVVYVPAGMCRLLDHEVFARAVSACVAQGVRLVPVYVLSDRMYAAVTGSAGAERPLTERDRDEAGCINDLQSRLQRMHSDLLLLSPSQVGASALEICGDFARRIGAIWLFGAERSAAREFDNTAWALHRCKAYARVRHRGEPVPSPLRMPALPTDYGIINMQYNAVTLAQRACLRGLSNGSRSETRALARLQHILRLGKSRASFASIMDEFRREITIGALSCRTVLSLYTRHGVAPHAPFTQLRPSPNLGSLAFAVSGVVAANSMAGLLSRSAHAATASKRRIVADIFGPRVNELEWNDETRSFDMKKQVLGGGRDAMAGESDDELALRRFLQHQFALLKHAFIPEDVSPDYYSFSAWRFVQRIMSATVGVFGTQALLLAVGIKSGKIGQAATVSWIIKDGLGRVGKMAWAGGKGKHFDVDPKRWRFRSALMYAVGNGLEIITQIFPASFVVLASLATTLKQTSMLTASATRNAMYRSFGGSRDNMGNITAKGEAQIVVADLIGMTFGVRLSKSFNLDRTRVLAAYVVLSSLDIAAIYAELRQVVFRTFNPERACLVIKEYLRSSSDGDGKERGKNQTNKQWQIMSPEQVNKHERIFLPPQNCPWGTFTSVSKMVATPQELESLLSIFGSEKFMVNYERDTRAKAASLSSASGGAVPNPYTVRIVLHKDARSPDVLCALMTRAYLIRLLRSERRSMDLQRRQSTGSGTWLDPVLNMGGRLIWNRGATREPELSQVESERRERLKQALQNAKKMQSKFKQDAAKAGWGVEHLVFAIPERGSW</sequence>
<evidence type="ECO:0000256" key="1">
    <source>
        <dbReference type="ARBA" id="ARBA00007558"/>
    </source>
</evidence>
<evidence type="ECO:0000259" key="4">
    <source>
        <dbReference type="Pfam" id="PF04884"/>
    </source>
</evidence>
<keyword evidence="3" id="KW-1133">Transmembrane helix</keyword>
<protein>
    <submittedName>
        <fullName evidence="5">Protein root UVB sensitive 1, chloroplastic</fullName>
    </submittedName>
</protein>
<reference evidence="6" key="1">
    <citation type="journal article" date="2019" name="Nat. Commun.">
        <title>Expansion of phycobilisome linker gene families in mesophilic red algae.</title>
        <authorList>
            <person name="Lee J."/>
            <person name="Kim D."/>
            <person name="Bhattacharya D."/>
            <person name="Yoon H.S."/>
        </authorList>
    </citation>
    <scope>NUCLEOTIDE SEQUENCE [LARGE SCALE GENOMIC DNA]</scope>
    <source>
        <strain evidence="6">CCMP 1328</strain>
    </source>
</reference>
<keyword evidence="3" id="KW-0812">Transmembrane</keyword>
<dbReference type="OrthoDB" id="364779at2759"/>
<accession>A0A5J4YLU1</accession>
<dbReference type="EMBL" id="VRMN01000010">
    <property type="protein sequence ID" value="KAA8492218.1"/>
    <property type="molecule type" value="Genomic_DNA"/>
</dbReference>
<dbReference type="PANTHER" id="PTHR12770">
    <property type="entry name" value="RUS1 FAMILY PROTEIN C16ORF58"/>
    <property type="match status" value="1"/>
</dbReference>
<organism evidence="5 6">
    <name type="scientific">Porphyridium purpureum</name>
    <name type="common">Red alga</name>
    <name type="synonym">Porphyridium cruentum</name>
    <dbReference type="NCBI Taxonomy" id="35688"/>
    <lineage>
        <taxon>Eukaryota</taxon>
        <taxon>Rhodophyta</taxon>
        <taxon>Bangiophyceae</taxon>
        <taxon>Porphyridiales</taxon>
        <taxon>Porphyridiaceae</taxon>
        <taxon>Porphyridium</taxon>
    </lineage>
</organism>
<comment type="similarity">
    <text evidence="1">Belongs to the RUS1 family.</text>
</comment>
<feature type="transmembrane region" description="Helical" evidence="3">
    <location>
        <begin position="33"/>
        <end position="50"/>
    </location>
</feature>
<dbReference type="PANTHER" id="PTHR12770:SF20">
    <property type="entry name" value="PROTEIN ROOT UVB SENSITIVE 6"/>
    <property type="match status" value="1"/>
</dbReference>
<dbReference type="InterPro" id="IPR054549">
    <property type="entry name" value="UVB_sens_RUS_dom"/>
</dbReference>
<keyword evidence="2" id="KW-0175">Coiled coil</keyword>
<evidence type="ECO:0000313" key="5">
    <source>
        <dbReference type="EMBL" id="KAA8492218.1"/>
    </source>
</evidence>
<dbReference type="InterPro" id="IPR014729">
    <property type="entry name" value="Rossmann-like_a/b/a_fold"/>
</dbReference>
<dbReference type="InterPro" id="IPR006968">
    <property type="entry name" value="RUS_fam"/>
</dbReference>
<keyword evidence="3" id="KW-0472">Membrane</keyword>